<evidence type="ECO:0000313" key="8">
    <source>
        <dbReference type="EMBL" id="CRZ34879.1"/>
    </source>
</evidence>
<dbReference type="InterPro" id="IPR029062">
    <property type="entry name" value="Class_I_gatase-like"/>
</dbReference>
<evidence type="ECO:0000256" key="3">
    <source>
        <dbReference type="ARBA" id="ARBA00022670"/>
    </source>
</evidence>
<dbReference type="Proteomes" id="UP000236497">
    <property type="component" value="Unassembled WGS sequence"/>
</dbReference>
<evidence type="ECO:0008006" key="10">
    <source>
        <dbReference type="Google" id="ProtNLM"/>
    </source>
</evidence>
<organism evidence="8 9">
    <name type="scientific">Herbinix hemicellulosilytica</name>
    <dbReference type="NCBI Taxonomy" id="1564487"/>
    <lineage>
        <taxon>Bacteria</taxon>
        <taxon>Bacillati</taxon>
        <taxon>Bacillota</taxon>
        <taxon>Clostridia</taxon>
        <taxon>Lachnospirales</taxon>
        <taxon>Lachnospiraceae</taxon>
        <taxon>Herbinix</taxon>
    </lineage>
</organism>
<dbReference type="Gene3D" id="3.40.50.10740">
    <property type="entry name" value="Class I glutamine amidotransferase-like"/>
    <property type="match status" value="1"/>
</dbReference>
<dbReference type="SUPFAM" id="SSF52317">
    <property type="entry name" value="Class I glutamine amidotransferase-like"/>
    <property type="match status" value="1"/>
</dbReference>
<evidence type="ECO:0000259" key="7">
    <source>
        <dbReference type="Pfam" id="PF17676"/>
    </source>
</evidence>
<dbReference type="InterPro" id="IPR003507">
    <property type="entry name" value="S66_fam"/>
</dbReference>
<name>A0A0H5SHB4_HERHM</name>
<sequence>MIYPANLEKGFYIGVTATSAGFDNEPDYNRLDNAILNFEKMGYPVITTPNVKSNIKGRSCDGVTRAKELNTLFNDSKIRAVIAASGGDFLVEMLPYVDFNLIADNPKWIQGFSDTTGLNFTITTNLDIATVYSYNFSTFGMESWHKSLSDNLKILEGKDVIQESYDLYQDGYYKRITGLEGFVLEKKVEWKNIFPSGRNDEKEIEVCGRVLCGCLDCLLNLVGTKYDKTKEFVKKYKSDGILWLLESYDLNSAALTRGLWQLKEAGWFDNAVGFVFGRPAMYESFYDISYEEAVCSVLGDLNLPIILDADIGHKHPQFTVINGALAKVKSGNNKGSIVFERR</sequence>
<keyword evidence="4" id="KW-0378">Hydrolase</keyword>
<evidence type="ECO:0000256" key="2">
    <source>
        <dbReference type="ARBA" id="ARBA00022645"/>
    </source>
</evidence>
<evidence type="ECO:0000256" key="4">
    <source>
        <dbReference type="ARBA" id="ARBA00022801"/>
    </source>
</evidence>
<dbReference type="AlphaFoldDB" id="A0A0H5SHB4"/>
<dbReference type="InterPro" id="IPR027478">
    <property type="entry name" value="LdcA_N"/>
</dbReference>
<dbReference type="PIRSF" id="PIRSF028757">
    <property type="entry name" value="LD-carboxypeptidase"/>
    <property type="match status" value="1"/>
</dbReference>
<evidence type="ECO:0000259" key="6">
    <source>
        <dbReference type="Pfam" id="PF02016"/>
    </source>
</evidence>
<reference evidence="8 9" key="1">
    <citation type="submission" date="2015-06" db="EMBL/GenBank/DDBJ databases">
        <authorList>
            <person name="Wibberg Daniel"/>
        </authorList>
    </citation>
    <scope>NUCLEOTIDE SEQUENCE [LARGE SCALE GENOMIC DNA]</scope>
    <source>
        <strain evidence="8 9">T3/55T</strain>
    </source>
</reference>
<dbReference type="CDD" id="cd07062">
    <property type="entry name" value="Peptidase_S66_mccF_like"/>
    <property type="match status" value="1"/>
</dbReference>
<feature type="domain" description="LD-carboxypeptidase N-terminal" evidence="6">
    <location>
        <begin position="13"/>
        <end position="132"/>
    </location>
</feature>
<evidence type="ECO:0000313" key="9">
    <source>
        <dbReference type="Proteomes" id="UP000236497"/>
    </source>
</evidence>
<dbReference type="RefSeq" id="WP_103202985.1">
    <property type="nucleotide sequence ID" value="NZ_CVTD020000017.1"/>
</dbReference>
<accession>A0A0H5SHB4</accession>
<evidence type="ECO:0000256" key="1">
    <source>
        <dbReference type="ARBA" id="ARBA00010233"/>
    </source>
</evidence>
<dbReference type="OrthoDB" id="9807329at2"/>
<dbReference type="GO" id="GO:0008236">
    <property type="term" value="F:serine-type peptidase activity"/>
    <property type="evidence" value="ECO:0007669"/>
    <property type="project" value="UniProtKB-KW"/>
</dbReference>
<gene>
    <name evidence="8" type="ORF">HHT355_1679</name>
</gene>
<dbReference type="Pfam" id="PF02016">
    <property type="entry name" value="Peptidase_S66"/>
    <property type="match status" value="1"/>
</dbReference>
<dbReference type="Gene3D" id="3.50.30.60">
    <property type="entry name" value="LD-carboxypeptidase A C-terminal domain-like"/>
    <property type="match status" value="1"/>
</dbReference>
<dbReference type="PANTHER" id="PTHR30237:SF2">
    <property type="entry name" value="MUREIN TETRAPEPTIDE CARBOXYPEPTIDASE"/>
    <property type="match status" value="1"/>
</dbReference>
<dbReference type="InterPro" id="IPR040921">
    <property type="entry name" value="Peptidase_S66C"/>
</dbReference>
<dbReference type="PANTHER" id="PTHR30237">
    <property type="entry name" value="MURAMOYLTETRAPEPTIDE CARBOXYPEPTIDASE"/>
    <property type="match status" value="1"/>
</dbReference>
<feature type="domain" description="LD-carboxypeptidase C-terminal" evidence="7">
    <location>
        <begin position="208"/>
        <end position="328"/>
    </location>
</feature>
<dbReference type="SUPFAM" id="SSF141986">
    <property type="entry name" value="LD-carboxypeptidase A C-terminal domain-like"/>
    <property type="match status" value="1"/>
</dbReference>
<comment type="similarity">
    <text evidence="1">Belongs to the peptidase S66 family.</text>
</comment>
<keyword evidence="5" id="KW-0720">Serine protease</keyword>
<dbReference type="EMBL" id="CVTD020000017">
    <property type="protein sequence ID" value="CRZ34879.1"/>
    <property type="molecule type" value="Genomic_DNA"/>
</dbReference>
<keyword evidence="2" id="KW-0121">Carboxypeptidase</keyword>
<keyword evidence="3" id="KW-0645">Protease</keyword>
<protein>
    <recommendedName>
        <fullName evidence="10">Muramoyltetrapeptide carboxypeptidase LdcA involved in peptidoglycan recycling</fullName>
    </recommendedName>
</protein>
<dbReference type="GO" id="GO:0004180">
    <property type="term" value="F:carboxypeptidase activity"/>
    <property type="evidence" value="ECO:0007669"/>
    <property type="project" value="UniProtKB-KW"/>
</dbReference>
<keyword evidence="9" id="KW-1185">Reference proteome</keyword>
<dbReference type="Pfam" id="PF17676">
    <property type="entry name" value="Peptidase_S66C"/>
    <property type="match status" value="1"/>
</dbReference>
<proteinExistence type="inferred from homology"/>
<evidence type="ECO:0000256" key="5">
    <source>
        <dbReference type="ARBA" id="ARBA00022825"/>
    </source>
</evidence>
<dbReference type="InterPro" id="IPR040449">
    <property type="entry name" value="Peptidase_S66_N"/>
</dbReference>
<dbReference type="GO" id="GO:0006508">
    <property type="term" value="P:proteolysis"/>
    <property type="evidence" value="ECO:0007669"/>
    <property type="project" value="UniProtKB-KW"/>
</dbReference>
<dbReference type="InterPro" id="IPR027461">
    <property type="entry name" value="Carboxypeptidase_A_C_sf"/>
</dbReference>